<dbReference type="Pfam" id="PF13041">
    <property type="entry name" value="PPR_2"/>
    <property type="match status" value="1"/>
</dbReference>
<evidence type="ECO:0000256" key="2">
    <source>
        <dbReference type="ARBA" id="ARBA00008361"/>
    </source>
</evidence>
<name>A0A1E5VAG7_9POAL</name>
<dbReference type="InterPro" id="IPR006311">
    <property type="entry name" value="TAT_signal"/>
</dbReference>
<feature type="transmembrane region" description="Helical" evidence="13">
    <location>
        <begin position="20"/>
        <end position="45"/>
    </location>
</feature>
<dbReference type="SUPFAM" id="SSF53335">
    <property type="entry name" value="S-adenosyl-L-methionine-dependent methyltransferases"/>
    <property type="match status" value="1"/>
</dbReference>
<evidence type="ECO:0000256" key="5">
    <source>
        <dbReference type="ARBA" id="ARBA00022692"/>
    </source>
</evidence>
<dbReference type="Gene3D" id="3.40.50.150">
    <property type="entry name" value="Vaccinia Virus protein VP39"/>
    <property type="match status" value="1"/>
</dbReference>
<dbReference type="Pfam" id="PF01535">
    <property type="entry name" value="PPR"/>
    <property type="match status" value="2"/>
</dbReference>
<keyword evidence="5 13" id="KW-0812">Transmembrane</keyword>
<dbReference type="FunFam" id="1.25.40.10:FF:000877">
    <property type="entry name" value="Pentatricopeptide repeat-containing protein mitochondrial"/>
    <property type="match status" value="1"/>
</dbReference>
<dbReference type="GO" id="GO:0032259">
    <property type="term" value="P:methylation"/>
    <property type="evidence" value="ECO:0007669"/>
    <property type="project" value="UniProtKB-KW"/>
</dbReference>
<keyword evidence="11" id="KW-0325">Glycoprotein</keyword>
<dbReference type="PROSITE" id="PS51318">
    <property type="entry name" value="TAT"/>
    <property type="match status" value="1"/>
</dbReference>
<proteinExistence type="inferred from homology"/>
<keyword evidence="4 14" id="KW-0808">Transferase</keyword>
<dbReference type="PANTHER" id="PTHR10108:SF1103">
    <property type="entry name" value="METHYLTRANSFERASE PMT9-RELATED"/>
    <property type="match status" value="1"/>
</dbReference>
<keyword evidence="3 14" id="KW-0489">Methyltransferase</keyword>
<dbReference type="GO" id="GO:0005802">
    <property type="term" value="C:trans-Golgi network"/>
    <property type="evidence" value="ECO:0007669"/>
    <property type="project" value="TreeGrafter"/>
</dbReference>
<dbReference type="FunFam" id="3.40.50.150:FF:000043">
    <property type="entry name" value="probable methyltransferase PMT3"/>
    <property type="match status" value="1"/>
</dbReference>
<evidence type="ECO:0000256" key="13">
    <source>
        <dbReference type="SAM" id="Phobius"/>
    </source>
</evidence>
<evidence type="ECO:0000256" key="1">
    <source>
        <dbReference type="ARBA" id="ARBA00004323"/>
    </source>
</evidence>
<evidence type="ECO:0000256" key="7">
    <source>
        <dbReference type="ARBA" id="ARBA00022946"/>
    </source>
</evidence>
<evidence type="ECO:0000313" key="14">
    <source>
        <dbReference type="EMBL" id="OEL22129.1"/>
    </source>
</evidence>
<keyword evidence="10 13" id="KW-0472">Membrane</keyword>
<dbReference type="STRING" id="888268.A0A1E5VAG7"/>
<dbReference type="Pfam" id="PF03141">
    <property type="entry name" value="Methyltransf_29"/>
    <property type="match status" value="2"/>
</dbReference>
<accession>A0A1E5VAG7</accession>
<evidence type="ECO:0000256" key="12">
    <source>
        <dbReference type="PROSITE-ProRule" id="PRU00708"/>
    </source>
</evidence>
<reference evidence="14 15" key="1">
    <citation type="submission" date="2016-09" db="EMBL/GenBank/DDBJ databases">
        <title>The draft genome of Dichanthelium oligosanthes: A C3 panicoid grass species.</title>
        <authorList>
            <person name="Studer A.J."/>
            <person name="Schnable J.C."/>
            <person name="Brutnell T.P."/>
        </authorList>
    </citation>
    <scope>NUCLEOTIDE SEQUENCE [LARGE SCALE GENOMIC DNA]</scope>
    <source>
        <strain evidence="15">cv. Kellogg 1175</strain>
        <tissue evidence="14">Leaf</tissue>
    </source>
</reference>
<keyword evidence="15" id="KW-1185">Reference proteome</keyword>
<evidence type="ECO:0000256" key="10">
    <source>
        <dbReference type="ARBA" id="ARBA00023136"/>
    </source>
</evidence>
<dbReference type="EMBL" id="LWDX02046258">
    <property type="protein sequence ID" value="OEL22129.1"/>
    <property type="molecule type" value="Genomic_DNA"/>
</dbReference>
<comment type="subcellular location">
    <subcellularLocation>
        <location evidence="1">Golgi apparatus membrane</location>
        <topology evidence="1">Single-pass type II membrane protein</topology>
    </subcellularLocation>
</comment>
<dbReference type="NCBIfam" id="TIGR00756">
    <property type="entry name" value="PPR"/>
    <property type="match status" value="2"/>
</dbReference>
<evidence type="ECO:0000256" key="11">
    <source>
        <dbReference type="ARBA" id="ARBA00023180"/>
    </source>
</evidence>
<gene>
    <name evidence="14" type="ORF">BAE44_0016847</name>
</gene>
<organism evidence="14 15">
    <name type="scientific">Dichanthelium oligosanthes</name>
    <dbReference type="NCBI Taxonomy" id="888268"/>
    <lineage>
        <taxon>Eukaryota</taxon>
        <taxon>Viridiplantae</taxon>
        <taxon>Streptophyta</taxon>
        <taxon>Embryophyta</taxon>
        <taxon>Tracheophyta</taxon>
        <taxon>Spermatophyta</taxon>
        <taxon>Magnoliopsida</taxon>
        <taxon>Liliopsida</taxon>
        <taxon>Poales</taxon>
        <taxon>Poaceae</taxon>
        <taxon>PACMAD clade</taxon>
        <taxon>Panicoideae</taxon>
        <taxon>Panicodae</taxon>
        <taxon>Paniceae</taxon>
        <taxon>Dichantheliinae</taxon>
        <taxon>Dichanthelium</taxon>
    </lineage>
</organism>
<sequence>MKPPPQGRGGGHGGGALGRRAFASLLAAAVVALALLCLFYGAAFAPSIRRGGARPRFPLRRLGFRARATEPLPAGLVLSSIPVCDARHSELIPCLDRALHYQLRLRLNLSLMEHYERHCPPAPRRLNCLIPPPDGYQVPIRWPRSRDEVWKANIPHPHLAAEKSDQRWMVVNGDKINFPGGGTHFHTGADKYIVHLAQMLNFPNGKLNNGGKVRNVLDVGCGVASFGAYLLSHDILAMSLAPNDVHENQIQFALERGIPATLGVLGTRRLPYPSRSFEMAHCSRCRIDWLQRNGILLLEVDRVLRPGGYFVYSSPEAYALDPFNRKIWRRMSDLARRMCWRVASKKNQTVIWAKPLTNGCYMRREPGTLPPMCERDDDPDATWNVPMKACLTPYSKRVNKVKGSELLPWPQRLTAPPPRLEELGISSNNFSEDNEIWHARVIQYWKHMKSEIRKDSFRNVMDMSANLGGFAASLRKKDVWVMNVVPFTDSGKLKVIYDRGLMGTIHNCAPRPPLVSTLLRLLSAHPSLSTAAHAVLLKSASLSSPIPIPATALLTAYANAGLPGAAARLFDEIPARDAVAWNALLACLVRHARPAAAAVAFRCMTASGFPPTAATLCTMLKACAASRAFRPGRQLHARSVVSCHGDVIMDTALVDLYMSCGLVEDAMRVFMLTKCLKDAALYNAVLSGCVENGWFREAFSMLRWTELNGISLTCALTACSATTNLGYGRQVHCKALRCGFDSDTIICNALIDMYAKCGRTIGARMVFDRMAGRNVVSWSSMIDAYSRHGHGVDAIDLFKLMEKAAPMVLPNAITFLAVLSACGHSGLVDEVDFPVLLVSMLSTNGIGSVFIIARVKGSGLLPWPQRLKAPPPCLEELGEIWHSRVIYYWKHMKSEIRKDSFRNVMDMNANLGGFAASVRKKDVWVMNVVPFTESGKLKVIYDRDLMGTIHNW</sequence>
<feature type="repeat" description="PPR" evidence="12">
    <location>
        <begin position="577"/>
        <end position="611"/>
    </location>
</feature>
<keyword evidence="9 13" id="KW-1133">Transmembrane helix</keyword>
<evidence type="ECO:0000313" key="15">
    <source>
        <dbReference type="Proteomes" id="UP000095767"/>
    </source>
</evidence>
<keyword evidence="8" id="KW-0735">Signal-anchor</keyword>
<dbReference type="GO" id="GO:0008168">
    <property type="term" value="F:methyltransferase activity"/>
    <property type="evidence" value="ECO:0007669"/>
    <property type="project" value="UniProtKB-KW"/>
</dbReference>
<feature type="repeat" description="PPR" evidence="12">
    <location>
        <begin position="678"/>
        <end position="712"/>
    </location>
</feature>
<dbReference type="InterPro" id="IPR029063">
    <property type="entry name" value="SAM-dependent_MTases_sf"/>
</dbReference>
<dbReference type="InterPro" id="IPR002885">
    <property type="entry name" value="PPR_rpt"/>
</dbReference>
<evidence type="ECO:0000256" key="4">
    <source>
        <dbReference type="ARBA" id="ARBA00022679"/>
    </source>
</evidence>
<evidence type="ECO:0000256" key="6">
    <source>
        <dbReference type="ARBA" id="ARBA00022737"/>
    </source>
</evidence>
<protein>
    <submittedName>
        <fullName evidence="14">Putative methyltransferase PMT9</fullName>
    </submittedName>
</protein>
<dbReference type="PROSITE" id="PS51375">
    <property type="entry name" value="PPR"/>
    <property type="match status" value="3"/>
</dbReference>
<feature type="repeat" description="PPR" evidence="12">
    <location>
        <begin position="743"/>
        <end position="777"/>
    </location>
</feature>
<dbReference type="OrthoDB" id="2013972at2759"/>
<dbReference type="GO" id="GO:0005768">
    <property type="term" value="C:endosome"/>
    <property type="evidence" value="ECO:0007669"/>
    <property type="project" value="TreeGrafter"/>
</dbReference>
<keyword evidence="7" id="KW-0809">Transit peptide</keyword>
<dbReference type="GO" id="GO:0000139">
    <property type="term" value="C:Golgi membrane"/>
    <property type="evidence" value="ECO:0007669"/>
    <property type="project" value="UniProtKB-SubCell"/>
</dbReference>
<evidence type="ECO:0000256" key="9">
    <source>
        <dbReference type="ARBA" id="ARBA00022989"/>
    </source>
</evidence>
<evidence type="ECO:0000256" key="3">
    <source>
        <dbReference type="ARBA" id="ARBA00022603"/>
    </source>
</evidence>
<dbReference type="Gene3D" id="1.25.40.10">
    <property type="entry name" value="Tetratricopeptide repeat domain"/>
    <property type="match status" value="3"/>
</dbReference>
<comment type="similarity">
    <text evidence="2">Belongs to the methyltransferase superfamily.</text>
</comment>
<evidence type="ECO:0000256" key="8">
    <source>
        <dbReference type="ARBA" id="ARBA00022968"/>
    </source>
</evidence>
<dbReference type="InterPro" id="IPR011990">
    <property type="entry name" value="TPR-like_helical_dom_sf"/>
</dbReference>
<dbReference type="InterPro" id="IPR004159">
    <property type="entry name" value="Put_SAM_MeTrfase"/>
</dbReference>
<keyword evidence="6" id="KW-0677">Repeat</keyword>
<dbReference type="PANTHER" id="PTHR10108">
    <property type="entry name" value="SAM-DEPENDENT METHYLTRANSFERASE"/>
    <property type="match status" value="1"/>
</dbReference>
<comment type="caution">
    <text evidence="14">The sequence shown here is derived from an EMBL/GenBank/DDBJ whole genome shotgun (WGS) entry which is preliminary data.</text>
</comment>
<dbReference type="Proteomes" id="UP000095767">
    <property type="component" value="Unassembled WGS sequence"/>
</dbReference>
<dbReference type="AlphaFoldDB" id="A0A1E5VAG7"/>